<dbReference type="InterPro" id="IPR027417">
    <property type="entry name" value="P-loop_NTPase"/>
</dbReference>
<proteinExistence type="predicted"/>
<evidence type="ECO:0000259" key="6">
    <source>
        <dbReference type="Pfam" id="PF13087"/>
    </source>
</evidence>
<keyword evidence="8" id="KW-1185">Reference proteome</keyword>
<feature type="region of interest" description="Disordered" evidence="5">
    <location>
        <begin position="216"/>
        <end position="251"/>
    </location>
</feature>
<sequence length="1127" mass="121306">MGGSEHAARLVEFWQSLEMFSPRTVPGSDAGPGTVVLDLQPDAAAPWEDPALLPAPGAGRVWRYDVYGGLFELGRVRDALARAFGPDALEPDARRAGTAAAFALTLTDDGLVVRGSARLSATAWAISRLRSPGVRDRAWLHGFADDAGEFATAFDALARPIAAPEEPERAHRWRDAAVDAVGRGVGAALVPGPVEPPKLFGPAAVSAWKFSRRLGAIAPDDPTAPTHRPRPDAAEADARRARPEDTDPAEPAEVRVTGWDLHGFVGELCGAMGVRAELRAAGLRVVCRQVAAKDADLPDDRDPVSSLLTADLARVATAVRHGDHGAALADYLSAPDEVAEAARVDVRAQQGVVIDGLIPERIPDGRWPGEPLVTGQQFAIDRMTADLGEHAGVFAVHGPPGTGTTTMLRDTLAGIVVERAAQLATFEDPTQVFTVQTETVAVARNYPVSVHRLAQAVGGHEVVLAAEHEADARNMVAEISQVAAVGPGVGGGYFTDLASLVLGEPAWGLIATTLGGQAGATAQTLWFGDRFAPGRRGTAPVDSVPGLLDILKRAEAEPDSVPDWETAVADFRQCREEVRALSRERQAVADAVAALPGLNASLRAVEADIAEADAAHSHWRELHHHAKEHLAAAHAAHHRAGKLLGEHGGERPGFGSSLSSGFRAGRQWSARTNELLTERHTAEAETRRRQTEVDYTREEWAKAAEHGRGLVAAHLDLTARRDAAIATVERARDIWAATIPFGDAAADDEQFELCRPWADDAFAAARRQLFVAALRLHRAFLLNAAPRVRDNLTVAIALIRGELPRPPRPETVTAAWQTLFLAVPLVATTFTDLPRVFAGLGREALGWLFVDDAGRVAPQAAVGALWRSRRAVVVGDHRQLEPVVSVPSSAQRALAQRFDLDERWLPDRASVRSAADRIARFGTWMPPVDDGEPEWVGTPLRVHRRCDRPMFELSQRIAYGGDLLFFGTPERPEFPGANAWIDVRSERAEGKWIPGEGEALADLLDRLREDGIDPGEVRVLSPFRDVARGAARVAADVLGEDFARRNVGTIHDVQGKSADVVVLILGTSPAAGAARRWAAATPNLLNVAVSRARRRFYVIGNHRLWSTQRHFAELAAHWPVEAGQLVR</sequence>
<dbReference type="SUPFAM" id="SSF52540">
    <property type="entry name" value="P-loop containing nucleoside triphosphate hydrolases"/>
    <property type="match status" value="1"/>
</dbReference>
<organism evidence="7 8">
    <name type="scientific">Nocardia thailandica</name>
    <dbReference type="NCBI Taxonomy" id="257275"/>
    <lineage>
        <taxon>Bacteria</taxon>
        <taxon>Bacillati</taxon>
        <taxon>Actinomycetota</taxon>
        <taxon>Actinomycetes</taxon>
        <taxon>Mycobacteriales</taxon>
        <taxon>Nocardiaceae</taxon>
        <taxon>Nocardia</taxon>
    </lineage>
</organism>
<keyword evidence="3 7" id="KW-0347">Helicase</keyword>
<accession>A0ABW6PIK1</accession>
<evidence type="ECO:0000256" key="2">
    <source>
        <dbReference type="ARBA" id="ARBA00022801"/>
    </source>
</evidence>
<dbReference type="EC" id="3.6.4.-" evidence="7"/>
<evidence type="ECO:0000256" key="4">
    <source>
        <dbReference type="ARBA" id="ARBA00022840"/>
    </source>
</evidence>
<dbReference type="GO" id="GO:0004386">
    <property type="term" value="F:helicase activity"/>
    <property type="evidence" value="ECO:0007669"/>
    <property type="project" value="UniProtKB-KW"/>
</dbReference>
<dbReference type="PANTHER" id="PTHR43788">
    <property type="entry name" value="DNA2/NAM7 HELICASE FAMILY MEMBER"/>
    <property type="match status" value="1"/>
</dbReference>
<comment type="caution">
    <text evidence="7">The sequence shown here is derived from an EMBL/GenBank/DDBJ whole genome shotgun (WGS) entry which is preliminary data.</text>
</comment>
<reference evidence="7 8" key="1">
    <citation type="submission" date="2024-10" db="EMBL/GenBank/DDBJ databases">
        <title>The Natural Products Discovery Center: Release of the First 8490 Sequenced Strains for Exploring Actinobacteria Biosynthetic Diversity.</title>
        <authorList>
            <person name="Kalkreuter E."/>
            <person name="Kautsar S.A."/>
            <person name="Yang D."/>
            <person name="Bader C.D."/>
            <person name="Teijaro C.N."/>
            <person name="Fluegel L."/>
            <person name="Davis C.M."/>
            <person name="Simpson J.R."/>
            <person name="Lauterbach L."/>
            <person name="Steele A.D."/>
            <person name="Gui C."/>
            <person name="Meng S."/>
            <person name="Li G."/>
            <person name="Viehrig K."/>
            <person name="Ye F."/>
            <person name="Su P."/>
            <person name="Kiefer A.F."/>
            <person name="Nichols A."/>
            <person name="Cepeda A.J."/>
            <person name="Yan W."/>
            <person name="Fan B."/>
            <person name="Jiang Y."/>
            <person name="Adhikari A."/>
            <person name="Zheng C.-J."/>
            <person name="Schuster L."/>
            <person name="Cowan T.M."/>
            <person name="Smanski M.J."/>
            <person name="Chevrette M.G."/>
            <person name="De Carvalho L.P.S."/>
            <person name="Shen B."/>
        </authorList>
    </citation>
    <scope>NUCLEOTIDE SEQUENCE [LARGE SCALE GENOMIC DNA]</scope>
    <source>
        <strain evidence="7 8">NPDC004045</strain>
    </source>
</reference>
<feature type="compositionally biased region" description="Basic and acidic residues" evidence="5">
    <location>
        <begin position="229"/>
        <end position="245"/>
    </location>
</feature>
<dbReference type="PANTHER" id="PTHR43788:SF8">
    <property type="entry name" value="DNA-BINDING PROTEIN SMUBP-2"/>
    <property type="match status" value="1"/>
</dbReference>
<dbReference type="GO" id="GO:0016787">
    <property type="term" value="F:hydrolase activity"/>
    <property type="evidence" value="ECO:0007669"/>
    <property type="project" value="UniProtKB-KW"/>
</dbReference>
<name>A0ABW6PIK1_9NOCA</name>
<dbReference type="Proteomes" id="UP001601444">
    <property type="component" value="Unassembled WGS sequence"/>
</dbReference>
<protein>
    <submittedName>
        <fullName evidence="7">DEAD/DEAH box helicase</fullName>
        <ecNumber evidence="7">3.6.4.-</ecNumber>
    </submittedName>
</protein>
<keyword evidence="4" id="KW-0067">ATP-binding</keyword>
<dbReference type="InterPro" id="IPR050534">
    <property type="entry name" value="Coronavir_polyprotein_1ab"/>
</dbReference>
<dbReference type="Pfam" id="PF13087">
    <property type="entry name" value="AAA_12"/>
    <property type="match status" value="1"/>
</dbReference>
<keyword evidence="2 7" id="KW-0378">Hydrolase</keyword>
<dbReference type="RefSeq" id="WP_387699169.1">
    <property type="nucleotide sequence ID" value="NZ_JBIAMX010000002.1"/>
</dbReference>
<gene>
    <name evidence="7" type="ORF">ACFYTF_05030</name>
</gene>
<dbReference type="EMBL" id="JBIAMX010000002">
    <property type="protein sequence ID" value="MFF0542180.1"/>
    <property type="molecule type" value="Genomic_DNA"/>
</dbReference>
<evidence type="ECO:0000313" key="8">
    <source>
        <dbReference type="Proteomes" id="UP001601444"/>
    </source>
</evidence>
<evidence type="ECO:0000256" key="3">
    <source>
        <dbReference type="ARBA" id="ARBA00022806"/>
    </source>
</evidence>
<keyword evidence="1" id="KW-0547">Nucleotide-binding</keyword>
<evidence type="ECO:0000313" key="7">
    <source>
        <dbReference type="EMBL" id="MFF0542180.1"/>
    </source>
</evidence>
<dbReference type="Gene3D" id="3.40.50.300">
    <property type="entry name" value="P-loop containing nucleotide triphosphate hydrolases"/>
    <property type="match status" value="2"/>
</dbReference>
<evidence type="ECO:0000256" key="1">
    <source>
        <dbReference type="ARBA" id="ARBA00022741"/>
    </source>
</evidence>
<feature type="domain" description="DNA2/NAM7 helicase-like C-terminal" evidence="6">
    <location>
        <begin position="989"/>
        <end position="1102"/>
    </location>
</feature>
<evidence type="ECO:0000256" key="5">
    <source>
        <dbReference type="SAM" id="MobiDB-lite"/>
    </source>
</evidence>
<dbReference type="InterPro" id="IPR041679">
    <property type="entry name" value="DNA2/NAM7-like_C"/>
</dbReference>